<reference evidence="6" key="1">
    <citation type="submission" date="2018-11" db="EMBL/GenBank/DDBJ databases">
        <authorList>
            <consortium name="Genoscope - CEA"/>
            <person name="William W."/>
        </authorList>
    </citation>
    <scope>NUCLEOTIDE SEQUENCE</scope>
</reference>
<dbReference type="Proteomes" id="UP000694005">
    <property type="component" value="Chromosome A02"/>
</dbReference>
<evidence type="ECO:0000256" key="1">
    <source>
        <dbReference type="ARBA" id="ARBA00022723"/>
    </source>
</evidence>
<dbReference type="EMBL" id="LR031573">
    <property type="protein sequence ID" value="VDC91558.1"/>
    <property type="molecule type" value="Genomic_DNA"/>
</dbReference>
<feature type="region of interest" description="Disordered" evidence="4">
    <location>
        <begin position="285"/>
        <end position="307"/>
    </location>
</feature>
<evidence type="ECO:0000313" key="5">
    <source>
        <dbReference type="EMBL" id="CAG7895207.1"/>
    </source>
</evidence>
<dbReference type="Gene3D" id="3.40.630.50">
    <property type="entry name" value="AF0625-like"/>
    <property type="match status" value="1"/>
</dbReference>
<evidence type="ECO:0008006" key="7">
    <source>
        <dbReference type="Google" id="ProtNLM"/>
    </source>
</evidence>
<dbReference type="PANTHER" id="PTHR34667:SF4">
    <property type="entry name" value="D-AMINOACYL-TRNA DEACYLASE"/>
    <property type="match status" value="1"/>
</dbReference>
<evidence type="ECO:0000256" key="4">
    <source>
        <dbReference type="SAM" id="MobiDB-lite"/>
    </source>
</evidence>
<name>A0A3P6B5R9_BRACM</name>
<accession>A0A3P6B5R9</accession>
<dbReference type="InterPro" id="IPR007508">
    <property type="entry name" value="DtdA"/>
</dbReference>
<organism evidence="6">
    <name type="scientific">Brassica campestris</name>
    <name type="common">Field mustard</name>
    <dbReference type="NCBI Taxonomy" id="3711"/>
    <lineage>
        <taxon>Eukaryota</taxon>
        <taxon>Viridiplantae</taxon>
        <taxon>Streptophyta</taxon>
        <taxon>Embryophyta</taxon>
        <taxon>Tracheophyta</taxon>
        <taxon>Spermatophyta</taxon>
        <taxon>Magnoliopsida</taxon>
        <taxon>eudicotyledons</taxon>
        <taxon>Gunneridae</taxon>
        <taxon>Pentapetalae</taxon>
        <taxon>rosids</taxon>
        <taxon>malvids</taxon>
        <taxon>Brassicales</taxon>
        <taxon>Brassicaceae</taxon>
        <taxon>Brassiceae</taxon>
        <taxon>Brassica</taxon>
    </lineage>
</organism>
<gene>
    <name evidence="6" type="ORF">BRAA02T08382Z</name>
    <name evidence="5" type="ORF">BRAPAZ1V2_A02P41590.2</name>
</gene>
<dbReference type="EMBL" id="LS974618">
    <property type="protein sequence ID" value="CAG7895207.1"/>
    <property type="molecule type" value="Genomic_DNA"/>
</dbReference>
<dbReference type="FunFam" id="3.40.630.50:FF:000001">
    <property type="entry name" value="D-aminoacyl-tRNA deacylase"/>
    <property type="match status" value="1"/>
</dbReference>
<feature type="non-terminal residue" evidence="6">
    <location>
        <position position="1"/>
    </location>
</feature>
<dbReference type="Pfam" id="PF04414">
    <property type="entry name" value="tRNA_deacylase"/>
    <property type="match status" value="1"/>
</dbReference>
<keyword evidence="2" id="KW-0378">Hydrolase</keyword>
<dbReference type="AlphaFoldDB" id="A0A3P6B5R9"/>
<evidence type="ECO:0000256" key="3">
    <source>
        <dbReference type="ARBA" id="ARBA00022833"/>
    </source>
</evidence>
<proteinExistence type="predicted"/>
<dbReference type="SUPFAM" id="SSF142535">
    <property type="entry name" value="AF0625-like"/>
    <property type="match status" value="1"/>
</dbReference>
<dbReference type="Gramene" id="A02p41590.2_BraZ1">
    <property type="protein sequence ID" value="A02p41590.2_BraZ1.CDS"/>
    <property type="gene ID" value="A02g41590.2_BraZ1"/>
</dbReference>
<keyword evidence="1" id="KW-0479">Metal-binding</keyword>
<sequence>KTSGRNFIRFVHSHTTFQTNATQSLIAFKLINATCRVPFSKLEMVTLIVATTYDPASINPAAALLAMPGWTTGPTLPPNIKSFTNQQTRLIQHDVSIVKEDDLDSRWEEATGEVVDEVIFLSRHTAASNRPALTVHPIGVLHLKEGESPPHGGKAGWAALPSPRIGPWLRLLKKMAEAHSLVPEFEITLEGTHHGPITNKPTMFLEIGDTEEYWKRQDAAQVIALLIWEGLGLGGGEAVGSWNSETGKRKVLLGIGGGHYAPRHMDVVFNVYELFYDTRSGDEWDKDNNGDHSCGDSNETGKKLNSHDIVDTRDPIEKVDPSPLKTERVSLIDDTELCNDHKANRDVEISSRDEVATSENVLKEYLTLEDVLLRKSPPQEKGKRSLDTTALKTELEETEDPEKAEKKFSSVSTKTSQGLFRETIFSAAEPVSGHITYSGPIVFSGSLSVRSDASTTSGRSFAFPVYCFWLILALCETQKERHI</sequence>
<feature type="region of interest" description="Disordered" evidence="4">
    <location>
        <begin position="378"/>
        <end position="408"/>
    </location>
</feature>
<dbReference type="Gene3D" id="3.40.50.10700">
    <property type="entry name" value="AF0625-like"/>
    <property type="match status" value="1"/>
</dbReference>
<dbReference type="GO" id="GO:0051499">
    <property type="term" value="F:D-aminoacyl-tRNA deacylase activity"/>
    <property type="evidence" value="ECO:0007669"/>
    <property type="project" value="InterPro"/>
</dbReference>
<keyword evidence="3" id="KW-0862">Zinc</keyword>
<dbReference type="GO" id="GO:0046872">
    <property type="term" value="F:metal ion binding"/>
    <property type="evidence" value="ECO:0007669"/>
    <property type="project" value="UniProtKB-KW"/>
</dbReference>
<evidence type="ECO:0000256" key="2">
    <source>
        <dbReference type="ARBA" id="ARBA00022801"/>
    </source>
</evidence>
<dbReference type="PANTHER" id="PTHR34667">
    <property type="entry name" value="D-AMINOACYL-TRNA DEACYLASE"/>
    <property type="match status" value="1"/>
</dbReference>
<evidence type="ECO:0000313" key="6">
    <source>
        <dbReference type="EMBL" id="VDC91558.1"/>
    </source>
</evidence>
<protein>
    <recommendedName>
        <fullName evidence="7">D-aminoacyl-tRNA deacylase</fullName>
    </recommendedName>
</protein>